<dbReference type="EMBL" id="JAMKFB020000006">
    <property type="protein sequence ID" value="KAL0191766.1"/>
    <property type="molecule type" value="Genomic_DNA"/>
</dbReference>
<sequence length="80" mass="8665">MRVHIQKGPQILELLKKRSVGLQHCKPTSSVCVLDSKDAAGSAPCAHSLDSIPGPTNWPLFGSLIELLRKGGLKRQHEAL</sequence>
<organism evidence="1 2">
    <name type="scientific">Cirrhinus mrigala</name>
    <name type="common">Mrigala</name>
    <dbReference type="NCBI Taxonomy" id="683832"/>
    <lineage>
        <taxon>Eukaryota</taxon>
        <taxon>Metazoa</taxon>
        <taxon>Chordata</taxon>
        <taxon>Craniata</taxon>
        <taxon>Vertebrata</taxon>
        <taxon>Euteleostomi</taxon>
        <taxon>Actinopterygii</taxon>
        <taxon>Neopterygii</taxon>
        <taxon>Teleostei</taxon>
        <taxon>Ostariophysi</taxon>
        <taxon>Cypriniformes</taxon>
        <taxon>Cyprinidae</taxon>
        <taxon>Labeoninae</taxon>
        <taxon>Labeonini</taxon>
        <taxon>Cirrhinus</taxon>
    </lineage>
</organism>
<protein>
    <submittedName>
        <fullName evidence="1">Uncharacterized protein</fullName>
    </submittedName>
</protein>
<proteinExistence type="predicted"/>
<evidence type="ECO:0000313" key="2">
    <source>
        <dbReference type="Proteomes" id="UP001529510"/>
    </source>
</evidence>
<gene>
    <name evidence="1" type="ORF">M9458_014464</name>
</gene>
<comment type="caution">
    <text evidence="1">The sequence shown here is derived from an EMBL/GenBank/DDBJ whole genome shotgun (WGS) entry which is preliminary data.</text>
</comment>
<accession>A0ABD0R016</accession>
<dbReference type="AlphaFoldDB" id="A0ABD0R016"/>
<name>A0ABD0R016_CIRMR</name>
<keyword evidence="2" id="KW-1185">Reference proteome</keyword>
<evidence type="ECO:0000313" key="1">
    <source>
        <dbReference type="EMBL" id="KAL0191766.1"/>
    </source>
</evidence>
<reference evidence="1 2" key="1">
    <citation type="submission" date="2024-05" db="EMBL/GenBank/DDBJ databases">
        <title>Genome sequencing and assembly of Indian major carp, Cirrhinus mrigala (Hamilton, 1822).</title>
        <authorList>
            <person name="Mohindra V."/>
            <person name="Chowdhury L.M."/>
            <person name="Lal K."/>
            <person name="Jena J.K."/>
        </authorList>
    </citation>
    <scope>NUCLEOTIDE SEQUENCE [LARGE SCALE GENOMIC DNA]</scope>
    <source>
        <strain evidence="1">CM1030</strain>
        <tissue evidence="1">Blood</tissue>
    </source>
</reference>
<feature type="non-terminal residue" evidence="1">
    <location>
        <position position="80"/>
    </location>
</feature>
<dbReference type="Proteomes" id="UP001529510">
    <property type="component" value="Unassembled WGS sequence"/>
</dbReference>